<dbReference type="PANTHER" id="PTHR22993">
    <property type="entry name" value="FORMAMIDOPYRIMIDINE-DNA GLYCOSYLASE"/>
    <property type="match status" value="1"/>
</dbReference>
<name>T2M7W3_HYDVU</name>
<organism evidence="11">
    <name type="scientific">Hydra vulgaris</name>
    <name type="common">Hydra</name>
    <name type="synonym">Hydra attenuata</name>
    <dbReference type="NCBI Taxonomy" id="6087"/>
    <lineage>
        <taxon>Eukaryota</taxon>
        <taxon>Metazoa</taxon>
        <taxon>Cnidaria</taxon>
        <taxon>Hydrozoa</taxon>
        <taxon>Hydroidolina</taxon>
        <taxon>Anthoathecata</taxon>
        <taxon>Aplanulata</taxon>
        <taxon>Hydridae</taxon>
        <taxon>Hydra</taxon>
    </lineage>
</organism>
<dbReference type="GO" id="GO:0003684">
    <property type="term" value="F:damaged DNA binding"/>
    <property type="evidence" value="ECO:0007669"/>
    <property type="project" value="InterPro"/>
</dbReference>
<dbReference type="Gene3D" id="1.10.8.50">
    <property type="match status" value="1"/>
</dbReference>
<reference evidence="11" key="1">
    <citation type="journal article" date="2013" name="Genome Biol. Evol.">
        <title>Punctuated emergences of genetic and phenotypic innovations in eumetazoan, bilaterian, euteleostome, and hominidae ancestors.</title>
        <authorList>
            <person name="Wenger Y."/>
            <person name="Galliot B."/>
        </authorList>
    </citation>
    <scope>NUCLEOTIDE SEQUENCE</scope>
    <source>
        <tissue evidence="11">Whole animals</tissue>
    </source>
</reference>
<evidence type="ECO:0000256" key="7">
    <source>
        <dbReference type="ARBA" id="ARBA00023239"/>
    </source>
</evidence>
<dbReference type="GO" id="GO:0005634">
    <property type="term" value="C:nucleus"/>
    <property type="evidence" value="ECO:0007669"/>
    <property type="project" value="TreeGrafter"/>
</dbReference>
<dbReference type="SMART" id="SM00898">
    <property type="entry name" value="Fapy_DNA_glyco"/>
    <property type="match status" value="1"/>
</dbReference>
<dbReference type="InterPro" id="IPR015371">
    <property type="entry name" value="Endonuclease-VIII_DNA-bd"/>
</dbReference>
<dbReference type="SUPFAM" id="SSF57716">
    <property type="entry name" value="Glucocorticoid receptor-like (DNA-binding domain)"/>
    <property type="match status" value="1"/>
</dbReference>
<keyword evidence="3" id="KW-0227">DNA damage</keyword>
<keyword evidence="7" id="KW-0456">Lyase</keyword>
<dbReference type="Pfam" id="PF01149">
    <property type="entry name" value="Fapy_DNA_glyco"/>
    <property type="match status" value="1"/>
</dbReference>
<evidence type="ECO:0000256" key="8">
    <source>
        <dbReference type="ARBA" id="ARBA00023268"/>
    </source>
</evidence>
<dbReference type="InterPro" id="IPR035937">
    <property type="entry name" value="FPG_N"/>
</dbReference>
<dbReference type="SUPFAM" id="SSF46946">
    <property type="entry name" value="S13-like H2TH domain"/>
    <property type="match status" value="1"/>
</dbReference>
<evidence type="ECO:0000256" key="5">
    <source>
        <dbReference type="ARBA" id="ARBA00023125"/>
    </source>
</evidence>
<evidence type="ECO:0000313" key="11">
    <source>
        <dbReference type="EMBL" id="CDG68101.1"/>
    </source>
</evidence>
<feature type="domain" description="Formamidopyrimidine-DNA glycosylase catalytic" evidence="10">
    <location>
        <begin position="2"/>
        <end position="149"/>
    </location>
</feature>
<dbReference type="InterPro" id="IPR015886">
    <property type="entry name" value="H2TH_FPG"/>
</dbReference>
<evidence type="ECO:0000256" key="9">
    <source>
        <dbReference type="ARBA" id="ARBA00023295"/>
    </source>
</evidence>
<dbReference type="AlphaFoldDB" id="T2M7W3"/>
<evidence type="ECO:0000256" key="4">
    <source>
        <dbReference type="ARBA" id="ARBA00022801"/>
    </source>
</evidence>
<dbReference type="SUPFAM" id="SSF81624">
    <property type="entry name" value="N-terminal domain of MutM-like DNA repair proteins"/>
    <property type="match status" value="1"/>
</dbReference>
<dbReference type="EC" id="4.2.99.18" evidence="2"/>
<dbReference type="Pfam" id="PF09292">
    <property type="entry name" value="Neil1-DNA_bind"/>
    <property type="match status" value="1"/>
</dbReference>
<evidence type="ECO:0000256" key="1">
    <source>
        <dbReference type="ARBA" id="ARBA00009409"/>
    </source>
</evidence>
<evidence type="ECO:0000259" key="10">
    <source>
        <dbReference type="PROSITE" id="PS51068"/>
    </source>
</evidence>
<dbReference type="PANTHER" id="PTHR22993:SF27">
    <property type="entry name" value="ENDONUCLEASE 8-LIKE 1"/>
    <property type="match status" value="1"/>
</dbReference>
<gene>
    <name evidence="11" type="primary">NEIL1</name>
</gene>
<evidence type="ECO:0000256" key="6">
    <source>
        <dbReference type="ARBA" id="ARBA00023204"/>
    </source>
</evidence>
<dbReference type="GO" id="GO:0140078">
    <property type="term" value="F:class I DNA-(apurinic or apyrimidinic site) endonuclease activity"/>
    <property type="evidence" value="ECO:0007669"/>
    <property type="project" value="UniProtKB-EC"/>
</dbReference>
<evidence type="ECO:0000256" key="3">
    <source>
        <dbReference type="ARBA" id="ARBA00022763"/>
    </source>
</evidence>
<dbReference type="PROSITE" id="PS51068">
    <property type="entry name" value="FPG_CAT"/>
    <property type="match status" value="1"/>
</dbReference>
<dbReference type="EMBL" id="HAAD01001869">
    <property type="protein sequence ID" value="CDG68101.1"/>
    <property type="molecule type" value="mRNA"/>
</dbReference>
<dbReference type="GO" id="GO:0019104">
    <property type="term" value="F:DNA N-glycosylase activity"/>
    <property type="evidence" value="ECO:0007669"/>
    <property type="project" value="InterPro"/>
</dbReference>
<accession>T2M7W3</accession>
<keyword evidence="9" id="KW-0326">Glycosidase</keyword>
<dbReference type="InterPro" id="IPR012319">
    <property type="entry name" value="FPG_cat"/>
</dbReference>
<dbReference type="OrthoDB" id="5966338at2759"/>
<sequence>MPEGPEHYLASDFINQSCNGKIFSGNVLKSSVTKNPCIELPFKHFLISAESRGKELMLKLSEFYEKDIKMDLELHNQSIKFEEINVEKQDQSTFQNKILSEVKILFQFGMSGTFTFTSEADIPKHSHLKFYTFEEPKMVLSFVDIRRFGKWKISDNFSENRGPDPVREYALFRKNIITNLTKKTFQKSICEALHDQTYFNGIGNYLRAEILYRAKIPPFTLAYEVLKDLPEEKKEPHDSTPDLLDYCKLVFNEVMQLKCSFYNSFNEHSDYKIFEKWLQCYCQPNMSNLVDKDGRTIWFEGSAGPLAPKGSKAISRHNTSKNSKKKTEVIRAKKIKENSIEITESKIRKKKIKVTKKIKNILQDTNLSLRRSSRIKKK</sequence>
<evidence type="ECO:0000256" key="2">
    <source>
        <dbReference type="ARBA" id="ARBA00012720"/>
    </source>
</evidence>
<keyword evidence="8" id="KW-0511">Multifunctional enzyme</keyword>
<keyword evidence="11" id="KW-0255">Endonuclease</keyword>
<keyword evidence="5" id="KW-0238">DNA-binding</keyword>
<keyword evidence="4" id="KW-0378">Hydrolase</keyword>
<proteinExistence type="evidence at transcript level"/>
<dbReference type="GO" id="GO:0008270">
    <property type="term" value="F:zinc ion binding"/>
    <property type="evidence" value="ECO:0007669"/>
    <property type="project" value="InterPro"/>
</dbReference>
<dbReference type="InterPro" id="IPR010979">
    <property type="entry name" value="Ribosomal_uS13-like_H2TH"/>
</dbReference>
<keyword evidence="11" id="KW-0540">Nuclease</keyword>
<dbReference type="Gene3D" id="3.20.190.10">
    <property type="entry name" value="MutM-like, N-terminal"/>
    <property type="match status" value="1"/>
</dbReference>
<dbReference type="SMART" id="SM01232">
    <property type="entry name" value="H2TH"/>
    <property type="match status" value="1"/>
</dbReference>
<dbReference type="GO" id="GO:0006284">
    <property type="term" value="P:base-excision repair"/>
    <property type="evidence" value="ECO:0007669"/>
    <property type="project" value="InterPro"/>
</dbReference>
<keyword evidence="6" id="KW-0234">DNA repair</keyword>
<comment type="similarity">
    <text evidence="1">Belongs to the FPG family.</text>
</comment>
<protein>
    <recommendedName>
        <fullName evidence="2">DNA-(apurinic or apyrimidinic site) lyase</fullName>
        <ecNumber evidence="2">4.2.99.18</ecNumber>
    </recommendedName>
</protein>